<comment type="caution">
    <text evidence="1">The sequence shown here is derived from an EMBL/GenBank/DDBJ whole genome shotgun (WGS) entry which is preliminary data.</text>
</comment>
<dbReference type="EMBL" id="MKVH01000025">
    <property type="protein sequence ID" value="OJX56189.1"/>
    <property type="molecule type" value="Genomic_DNA"/>
</dbReference>
<reference evidence="1 2" key="1">
    <citation type="submission" date="2016-09" db="EMBL/GenBank/DDBJ databases">
        <title>Genome-resolved meta-omics ties microbial dynamics to process performance in biotechnology for thiocyanate degradation.</title>
        <authorList>
            <person name="Kantor R.S."/>
            <person name="Huddy R.J."/>
            <person name="Iyer R."/>
            <person name="Thomas B.C."/>
            <person name="Brown C.T."/>
            <person name="Anantharaman K."/>
            <person name="Tringe S."/>
            <person name="Hettich R.L."/>
            <person name="Harrison S.T."/>
            <person name="Banfield J.F."/>
        </authorList>
    </citation>
    <scope>NUCLEOTIDE SEQUENCE [LARGE SCALE GENOMIC DNA]</scope>
    <source>
        <strain evidence="1">59-99</strain>
    </source>
</reference>
<dbReference type="Pfam" id="PF15580">
    <property type="entry name" value="Imm53"/>
    <property type="match status" value="1"/>
</dbReference>
<sequence length="240" mass="27228">MNDTNAVIQPLEKLAQFLIDNIETTLEGESIVLRISTLDNPGWEVSSILPNEAAKNDVERKSVGAIDEESEDWWTCFEQKYAESAKVLMKTDVVVTAYGGPLYLPVIAEKVYSRVMRGILNENPIILNDGLIDRISTWRQVQCDGEWEHLDGIRIALASTGQWKFQATNVSTHLMRKDLEWEKRPRFPILGTKKVWMRDPVMIDQCWYHDSTEIGGLASMLETFLNNSELDPAGLPTGRC</sequence>
<dbReference type="InterPro" id="IPR028228">
    <property type="entry name" value="Imm53"/>
</dbReference>
<protein>
    <submittedName>
        <fullName evidence="1">Uncharacterized protein</fullName>
    </submittedName>
</protein>
<dbReference type="AlphaFoldDB" id="A0A1M3KUX3"/>
<gene>
    <name evidence="1" type="ORF">BGO89_12655</name>
</gene>
<evidence type="ECO:0000313" key="1">
    <source>
        <dbReference type="EMBL" id="OJX56189.1"/>
    </source>
</evidence>
<proteinExistence type="predicted"/>
<accession>A0A1M3KUX3</accession>
<organism evidence="1 2">
    <name type="scientific">Candidatus Kapaibacterium thiocyanatum</name>
    <dbReference type="NCBI Taxonomy" id="1895771"/>
    <lineage>
        <taxon>Bacteria</taxon>
        <taxon>Pseudomonadati</taxon>
        <taxon>Candidatus Kapaibacteriota</taxon>
        <taxon>Candidatus Kapaibacteriia</taxon>
        <taxon>Candidatus Kapaibacteriales</taxon>
        <taxon>Candidatus Kapaibacteriaceae</taxon>
        <taxon>Candidatus Kapaibacterium</taxon>
    </lineage>
</organism>
<dbReference type="Proteomes" id="UP000184233">
    <property type="component" value="Unassembled WGS sequence"/>
</dbReference>
<name>A0A1M3KUX3_9BACT</name>
<evidence type="ECO:0000313" key="2">
    <source>
        <dbReference type="Proteomes" id="UP000184233"/>
    </source>
</evidence>